<evidence type="ECO:0000313" key="5">
    <source>
        <dbReference type="Proteomes" id="UP000461730"/>
    </source>
</evidence>
<evidence type="ECO:0000259" key="3">
    <source>
        <dbReference type="Pfam" id="PF06580"/>
    </source>
</evidence>
<dbReference type="Proteomes" id="UP000461730">
    <property type="component" value="Unassembled WGS sequence"/>
</dbReference>
<sequence length="373" mass="43685">MKNPGNTSPVIAQEKGQIPATNGRLRIFYLHLLIWALYFLYENGMVILLDPAKLNLVSTILYFCLNAFIFYVNSFILIPWFAYKKRYILLVLATIGLALLYLVLNYGLTRFMATVHIATMYAISSMREFVILRLIRFIYFISISYGYTLAINAIHAERNMRRLEQARNEESQKRIQLEKEVLLSNLSYLRYQIQPHFLFNTLSFIYTQVFKCSKEASRSVMLLSDIMRYALHNPEDGKTSLEKEIQHIRNLIEIHQLRFNDRLYINFECDEDPAMKYMRILPMLLITFVENLFKYGEVNDPNHPAVIKINIHDDTMHFHTSNRKIPVSSAMISGSIGLANVKKRLDLEYGPTRYNLQINNLEEHYALDLTLKL</sequence>
<dbReference type="EMBL" id="WRXN01000006">
    <property type="protein sequence ID" value="MVT09792.1"/>
    <property type="molecule type" value="Genomic_DNA"/>
</dbReference>
<feature type="transmembrane region" description="Helical" evidence="2">
    <location>
        <begin position="27"/>
        <end position="48"/>
    </location>
</feature>
<dbReference type="GO" id="GO:0016020">
    <property type="term" value="C:membrane"/>
    <property type="evidence" value="ECO:0007669"/>
    <property type="project" value="InterPro"/>
</dbReference>
<keyword evidence="2" id="KW-0472">Membrane</keyword>
<feature type="transmembrane region" description="Helical" evidence="2">
    <location>
        <begin position="129"/>
        <end position="150"/>
    </location>
</feature>
<name>A0A7K1U601_9BACT</name>
<comment type="caution">
    <text evidence="4">The sequence shown here is derived from an EMBL/GenBank/DDBJ whole genome shotgun (WGS) entry which is preliminary data.</text>
</comment>
<gene>
    <name evidence="4" type="ORF">GO493_16090</name>
</gene>
<reference evidence="4 5" key="1">
    <citation type="submission" date="2019-12" db="EMBL/GenBank/DDBJ databases">
        <title>Chitinophaga sp. strain ysch24 (GDMCC 1.1355), whole genome shotgun sequence.</title>
        <authorList>
            <person name="Zhang X."/>
        </authorList>
    </citation>
    <scope>NUCLEOTIDE SEQUENCE [LARGE SCALE GENOMIC DNA]</scope>
    <source>
        <strain evidence="5">ysch24</strain>
    </source>
</reference>
<dbReference type="AlphaFoldDB" id="A0A7K1U601"/>
<keyword evidence="1" id="KW-0175">Coiled coil</keyword>
<evidence type="ECO:0000256" key="1">
    <source>
        <dbReference type="SAM" id="Coils"/>
    </source>
</evidence>
<dbReference type="InterPro" id="IPR010559">
    <property type="entry name" value="Sig_transdc_His_kin_internal"/>
</dbReference>
<feature type="coiled-coil region" evidence="1">
    <location>
        <begin position="153"/>
        <end position="180"/>
    </location>
</feature>
<dbReference type="InterPro" id="IPR050640">
    <property type="entry name" value="Bact_2-comp_sensor_kinase"/>
</dbReference>
<keyword evidence="2" id="KW-1133">Transmembrane helix</keyword>
<dbReference type="PANTHER" id="PTHR34220:SF7">
    <property type="entry name" value="SENSOR HISTIDINE KINASE YPDA"/>
    <property type="match status" value="1"/>
</dbReference>
<dbReference type="Pfam" id="PF06580">
    <property type="entry name" value="His_kinase"/>
    <property type="match status" value="1"/>
</dbReference>
<feature type="transmembrane region" description="Helical" evidence="2">
    <location>
        <begin position="87"/>
        <end position="108"/>
    </location>
</feature>
<feature type="domain" description="Signal transduction histidine kinase internal region" evidence="3">
    <location>
        <begin position="185"/>
        <end position="263"/>
    </location>
</feature>
<evidence type="ECO:0000256" key="2">
    <source>
        <dbReference type="SAM" id="Phobius"/>
    </source>
</evidence>
<dbReference type="GO" id="GO:0000155">
    <property type="term" value="F:phosphorelay sensor kinase activity"/>
    <property type="evidence" value="ECO:0007669"/>
    <property type="project" value="InterPro"/>
</dbReference>
<feature type="transmembrane region" description="Helical" evidence="2">
    <location>
        <begin position="60"/>
        <end position="81"/>
    </location>
</feature>
<keyword evidence="5" id="KW-1185">Reference proteome</keyword>
<evidence type="ECO:0000313" key="4">
    <source>
        <dbReference type="EMBL" id="MVT09792.1"/>
    </source>
</evidence>
<accession>A0A7K1U601</accession>
<keyword evidence="2" id="KW-0812">Transmembrane</keyword>
<proteinExistence type="predicted"/>
<dbReference type="RefSeq" id="WP_157307230.1">
    <property type="nucleotide sequence ID" value="NZ_WRXN01000006.1"/>
</dbReference>
<dbReference type="PANTHER" id="PTHR34220">
    <property type="entry name" value="SENSOR HISTIDINE KINASE YPDA"/>
    <property type="match status" value="1"/>
</dbReference>
<organism evidence="4 5">
    <name type="scientific">Chitinophaga tropicalis</name>
    <dbReference type="NCBI Taxonomy" id="2683588"/>
    <lineage>
        <taxon>Bacteria</taxon>
        <taxon>Pseudomonadati</taxon>
        <taxon>Bacteroidota</taxon>
        <taxon>Chitinophagia</taxon>
        <taxon>Chitinophagales</taxon>
        <taxon>Chitinophagaceae</taxon>
        <taxon>Chitinophaga</taxon>
    </lineage>
</organism>
<protein>
    <recommendedName>
        <fullName evidence="3">Signal transduction histidine kinase internal region domain-containing protein</fullName>
    </recommendedName>
</protein>